<comment type="caution">
    <text evidence="2">The sequence shown here is derived from an EMBL/GenBank/DDBJ whole genome shotgun (WGS) entry which is preliminary data.</text>
</comment>
<dbReference type="STRING" id="1611254.A0A2G5UDP0"/>
<sequence length="238" mass="27000">MEPSTSEFAVDVSFVKTVFEDSRTVSQFILVPVKDMEKMSTDKINNFSTLESSQMRTTLDWMILGGPIFLRIYDKAKKSKTIKSTESRKPARSKYRSLIFSCGSLSEDGLVLFTFNIAPYQGNLNYRDLLVLALPDEKIAEKLSEELNSKFARFAEQQLQTASILSTSKLDTPLTESSHQSSVVSKAINEWSTFCYLLQKSRYTGQSCQEVKFLNSEVGSRKSEVKFRTRKSEVGSRK</sequence>
<gene>
    <name evidence="2" type="primary">Cnig_chr_IV.g16162</name>
    <name evidence="2" type="ORF">B9Z55_016162</name>
</gene>
<dbReference type="Proteomes" id="UP000230233">
    <property type="component" value="Chromosome IV"/>
</dbReference>
<dbReference type="OrthoDB" id="5828470at2759"/>
<feature type="region of interest" description="Disordered" evidence="1">
    <location>
        <begin position="219"/>
        <end position="238"/>
    </location>
</feature>
<protein>
    <submittedName>
        <fullName evidence="2">Uncharacterized protein</fullName>
    </submittedName>
</protein>
<evidence type="ECO:0000313" key="2">
    <source>
        <dbReference type="EMBL" id="PIC37583.1"/>
    </source>
</evidence>
<evidence type="ECO:0000313" key="3">
    <source>
        <dbReference type="Proteomes" id="UP000230233"/>
    </source>
</evidence>
<organism evidence="2 3">
    <name type="scientific">Caenorhabditis nigoni</name>
    <dbReference type="NCBI Taxonomy" id="1611254"/>
    <lineage>
        <taxon>Eukaryota</taxon>
        <taxon>Metazoa</taxon>
        <taxon>Ecdysozoa</taxon>
        <taxon>Nematoda</taxon>
        <taxon>Chromadorea</taxon>
        <taxon>Rhabditida</taxon>
        <taxon>Rhabditina</taxon>
        <taxon>Rhabditomorpha</taxon>
        <taxon>Rhabditoidea</taxon>
        <taxon>Rhabditidae</taxon>
        <taxon>Peloderinae</taxon>
        <taxon>Caenorhabditis</taxon>
    </lineage>
</organism>
<name>A0A2G5UDP0_9PELO</name>
<keyword evidence="3" id="KW-1185">Reference proteome</keyword>
<proteinExistence type="predicted"/>
<accession>A0A2G5UDP0</accession>
<evidence type="ECO:0000256" key="1">
    <source>
        <dbReference type="SAM" id="MobiDB-lite"/>
    </source>
</evidence>
<dbReference type="EMBL" id="PDUG01000004">
    <property type="protein sequence ID" value="PIC37583.1"/>
    <property type="molecule type" value="Genomic_DNA"/>
</dbReference>
<dbReference type="AlphaFoldDB" id="A0A2G5UDP0"/>
<reference evidence="3" key="1">
    <citation type="submission" date="2017-10" db="EMBL/GenBank/DDBJ databases">
        <title>Rapid genome shrinkage in a self-fertile nematode reveals novel sperm competition proteins.</title>
        <authorList>
            <person name="Yin D."/>
            <person name="Schwarz E.M."/>
            <person name="Thomas C.G."/>
            <person name="Felde R.L."/>
            <person name="Korf I.F."/>
            <person name="Cutter A.D."/>
            <person name="Schartner C.M."/>
            <person name="Ralston E.J."/>
            <person name="Meyer B.J."/>
            <person name="Haag E.S."/>
        </authorList>
    </citation>
    <scope>NUCLEOTIDE SEQUENCE [LARGE SCALE GENOMIC DNA]</scope>
    <source>
        <strain evidence="3">JU1422</strain>
    </source>
</reference>